<dbReference type="AlphaFoldDB" id="A0A848K4M7"/>
<dbReference type="SMART" id="SM00267">
    <property type="entry name" value="GGDEF"/>
    <property type="match status" value="1"/>
</dbReference>
<dbReference type="Gene3D" id="3.30.450.20">
    <property type="entry name" value="PAS domain"/>
    <property type="match status" value="1"/>
</dbReference>
<dbReference type="InterPro" id="IPR001633">
    <property type="entry name" value="EAL_dom"/>
</dbReference>
<dbReference type="InterPro" id="IPR000014">
    <property type="entry name" value="PAS"/>
</dbReference>
<dbReference type="Proteomes" id="UP000535543">
    <property type="component" value="Unassembled WGS sequence"/>
</dbReference>
<keyword evidence="5" id="KW-1185">Reference proteome</keyword>
<sequence>MHDAIDDLGILRSVLDRSRDGIAVSDMSGRILYVNPAGLALVGLAEVPDDGSVTTRGFFTRSGMAVAGEVESALQRFREWRGLTELQHFGTKTPIPVEVSAFVVDRSCGGQSVIVSITRDRSEGHSHVQWQAAVEASEYRAAEQQAVAELSTLALDGELDQLLAAATTAASKLMGVHRSMITRPIDGDDVNIAVVAFAGQQPRPAILPAGSNSLMGYALVTNSVIICEDRDLETRFSTVAMASYGFRSGVCVPIPGADGPWGALSVHANQNRIYSDRDVSFLQTVTGVLSAAIRRIDLATLLHERSMHDPLTGLPNRTLAYERIEQALARAEVAGTSIAVFLLDIDDFKIINDSLGHEAGDRALLRFSSRLAAAARPGDTVARVGGDEFLIIAEGVGGVDHAQQLANVLSESISKPQAPGYEPTPLSASIGIAISDANSTRKELIRRADLAMYRAKDTGTGGHAVFDHDDVYDADRTRRLSVDLRSALGRGDLSLRYQPIVDITTRRIVAMEALARWTHPSLGVIDPGEFVAVAERTGLVGDLGEWALHTACTQAASWQAFSDVGVRVNVSALQLRDAAFVGKVATVLASTGLDPAALGLEITETVWVADTVRVAGTLAALHRIGVGISLDDIGSGYSSIAYLSRYPVFECFKIDRSYVEDLPAARPKAIVGAIVMLARAFDLTVVGEGVETVEQLDTLQACGCDLAQGYLLGKPMTVDEATAELRKQST</sequence>
<dbReference type="Gene3D" id="3.30.70.270">
    <property type="match status" value="1"/>
</dbReference>
<dbReference type="InterPro" id="IPR043128">
    <property type="entry name" value="Rev_trsase/Diguanyl_cyclase"/>
</dbReference>
<dbReference type="Pfam" id="PF13188">
    <property type="entry name" value="PAS_8"/>
    <property type="match status" value="1"/>
</dbReference>
<dbReference type="SUPFAM" id="SSF141868">
    <property type="entry name" value="EAL domain-like"/>
    <property type="match status" value="1"/>
</dbReference>
<evidence type="ECO:0000259" key="3">
    <source>
        <dbReference type="PROSITE" id="PS50887"/>
    </source>
</evidence>
<dbReference type="SUPFAM" id="SSF55781">
    <property type="entry name" value="GAF domain-like"/>
    <property type="match status" value="1"/>
</dbReference>
<dbReference type="PROSITE" id="PS50112">
    <property type="entry name" value="PAS"/>
    <property type="match status" value="1"/>
</dbReference>
<dbReference type="PANTHER" id="PTHR44757">
    <property type="entry name" value="DIGUANYLATE CYCLASE DGCP"/>
    <property type="match status" value="1"/>
</dbReference>
<dbReference type="SMART" id="SM00052">
    <property type="entry name" value="EAL"/>
    <property type="match status" value="1"/>
</dbReference>
<dbReference type="SUPFAM" id="SSF55073">
    <property type="entry name" value="Nucleotide cyclase"/>
    <property type="match status" value="1"/>
</dbReference>
<dbReference type="Pfam" id="PF00990">
    <property type="entry name" value="GGDEF"/>
    <property type="match status" value="1"/>
</dbReference>
<feature type="domain" description="EAL" evidence="2">
    <location>
        <begin position="477"/>
        <end position="729"/>
    </location>
</feature>
<dbReference type="InterPro" id="IPR052155">
    <property type="entry name" value="Biofilm_reg_signaling"/>
</dbReference>
<evidence type="ECO:0000259" key="1">
    <source>
        <dbReference type="PROSITE" id="PS50112"/>
    </source>
</evidence>
<reference evidence="4 5" key="2">
    <citation type="submission" date="2020-06" db="EMBL/GenBank/DDBJ databases">
        <title>Antribacter stalactiti gen. nov., sp. nov., a new member of the family Nacardiaceae isolated from a cave.</title>
        <authorList>
            <person name="Kim I.S."/>
        </authorList>
    </citation>
    <scope>NUCLEOTIDE SEQUENCE [LARGE SCALE GENOMIC DNA]</scope>
    <source>
        <strain evidence="4 5">YC2-7</strain>
    </source>
</reference>
<reference evidence="4 5" key="1">
    <citation type="submission" date="2019-05" db="EMBL/GenBank/DDBJ databases">
        <authorList>
            <person name="Lee S.D."/>
        </authorList>
    </citation>
    <scope>NUCLEOTIDE SEQUENCE [LARGE SCALE GENOMIC DNA]</scope>
    <source>
        <strain evidence="4 5">YC2-7</strain>
    </source>
</reference>
<organism evidence="4 5">
    <name type="scientific">Antrihabitans stalactiti</name>
    <dbReference type="NCBI Taxonomy" id="2584121"/>
    <lineage>
        <taxon>Bacteria</taxon>
        <taxon>Bacillati</taxon>
        <taxon>Actinomycetota</taxon>
        <taxon>Actinomycetes</taxon>
        <taxon>Mycobacteriales</taxon>
        <taxon>Nocardiaceae</taxon>
        <taxon>Antrihabitans</taxon>
    </lineage>
</organism>
<dbReference type="InterPro" id="IPR035965">
    <property type="entry name" value="PAS-like_dom_sf"/>
</dbReference>
<dbReference type="Pfam" id="PF00563">
    <property type="entry name" value="EAL"/>
    <property type="match status" value="1"/>
</dbReference>
<feature type="domain" description="PAS" evidence="1">
    <location>
        <begin position="7"/>
        <end position="46"/>
    </location>
</feature>
<dbReference type="InterPro" id="IPR000160">
    <property type="entry name" value="GGDEF_dom"/>
</dbReference>
<accession>A0A848K4M7</accession>
<dbReference type="EMBL" id="VCQU01000001">
    <property type="protein sequence ID" value="NMN94075.1"/>
    <property type="molecule type" value="Genomic_DNA"/>
</dbReference>
<dbReference type="Gene3D" id="3.20.20.450">
    <property type="entry name" value="EAL domain"/>
    <property type="match status" value="1"/>
</dbReference>
<dbReference type="Pfam" id="PF01590">
    <property type="entry name" value="GAF"/>
    <property type="match status" value="1"/>
</dbReference>
<dbReference type="SMART" id="SM00065">
    <property type="entry name" value="GAF"/>
    <property type="match status" value="1"/>
</dbReference>
<dbReference type="InterPro" id="IPR029787">
    <property type="entry name" value="Nucleotide_cyclase"/>
</dbReference>
<dbReference type="NCBIfam" id="TIGR00254">
    <property type="entry name" value="GGDEF"/>
    <property type="match status" value="1"/>
</dbReference>
<dbReference type="InterPro" id="IPR029016">
    <property type="entry name" value="GAF-like_dom_sf"/>
</dbReference>
<evidence type="ECO:0000313" key="5">
    <source>
        <dbReference type="Proteomes" id="UP000535543"/>
    </source>
</evidence>
<dbReference type="PANTHER" id="PTHR44757:SF2">
    <property type="entry name" value="BIOFILM ARCHITECTURE MAINTENANCE PROTEIN MBAA"/>
    <property type="match status" value="1"/>
</dbReference>
<dbReference type="InterPro" id="IPR035919">
    <property type="entry name" value="EAL_sf"/>
</dbReference>
<feature type="domain" description="GGDEF" evidence="3">
    <location>
        <begin position="336"/>
        <end position="468"/>
    </location>
</feature>
<comment type="caution">
    <text evidence="4">The sequence shown here is derived from an EMBL/GenBank/DDBJ whole genome shotgun (WGS) entry which is preliminary data.</text>
</comment>
<protein>
    <submittedName>
        <fullName evidence="4">EAL domain-containing protein</fullName>
    </submittedName>
</protein>
<gene>
    <name evidence="4" type="ORF">FGL95_03375</name>
</gene>
<dbReference type="InterPro" id="IPR003018">
    <property type="entry name" value="GAF"/>
</dbReference>
<dbReference type="Gene3D" id="3.30.450.40">
    <property type="match status" value="1"/>
</dbReference>
<evidence type="ECO:0000313" key="4">
    <source>
        <dbReference type="EMBL" id="NMN94075.1"/>
    </source>
</evidence>
<dbReference type="CDD" id="cd01949">
    <property type="entry name" value="GGDEF"/>
    <property type="match status" value="1"/>
</dbReference>
<dbReference type="CDD" id="cd00130">
    <property type="entry name" value="PAS"/>
    <property type="match status" value="1"/>
</dbReference>
<proteinExistence type="predicted"/>
<name>A0A848K4M7_9NOCA</name>
<dbReference type="PROSITE" id="PS50887">
    <property type="entry name" value="GGDEF"/>
    <property type="match status" value="1"/>
</dbReference>
<dbReference type="CDD" id="cd01948">
    <property type="entry name" value="EAL"/>
    <property type="match status" value="1"/>
</dbReference>
<evidence type="ECO:0000259" key="2">
    <source>
        <dbReference type="PROSITE" id="PS50883"/>
    </source>
</evidence>
<dbReference type="PROSITE" id="PS50883">
    <property type="entry name" value="EAL"/>
    <property type="match status" value="1"/>
</dbReference>
<dbReference type="SUPFAM" id="SSF55785">
    <property type="entry name" value="PYP-like sensor domain (PAS domain)"/>
    <property type="match status" value="1"/>
</dbReference>